<proteinExistence type="predicted"/>
<feature type="region of interest" description="Disordered" evidence="1">
    <location>
        <begin position="89"/>
        <end position="150"/>
    </location>
</feature>
<sequence>MFGLPQGFSQPPNPNGSAQPMNAPFQMGMMSGMAMQMNAHHQRGMDLYKQNPEAFMANQRRYEQEKVEKAAREKAEAERAAMAHPFVPPQAYGHPQIYGQSPAPYGQPQAYGPPIPQGQPQLQGRPSQAPTSPQPHTPHLHHLHRHCNHSKTPPKFSPSCVRCKDSAACFACMGTGVLAEKQCSTCCGSGGCSSCFRMPFCCPPAVGEIRNHRRVTYLRDILRDTECSKCKTSGICFGCLGTGSGVHGGGSICSACCGTGGCDSCYRMPNGHYNIKHVECTRCKKSGTCNSCSGSGTRSGSKCSTCRGSGGCDSCYRMPKDRQPKPARHPKYGCSNPYSSRNSCNQCKDGHNCNSCIGTGKRSGNSCSACNGTGRCSSCKKGPHR</sequence>
<dbReference type="EMBL" id="MDYQ01000008">
    <property type="protein sequence ID" value="PRP88715.1"/>
    <property type="molecule type" value="Genomic_DNA"/>
</dbReference>
<protein>
    <submittedName>
        <fullName evidence="2">Uncharacterized protein</fullName>
    </submittedName>
</protein>
<name>A0A2P6NXN5_9EUKA</name>
<dbReference type="Proteomes" id="UP000241769">
    <property type="component" value="Unassembled WGS sequence"/>
</dbReference>
<evidence type="ECO:0000256" key="1">
    <source>
        <dbReference type="SAM" id="MobiDB-lite"/>
    </source>
</evidence>
<gene>
    <name evidence="2" type="ORF">PROFUN_02811</name>
</gene>
<dbReference type="AlphaFoldDB" id="A0A2P6NXN5"/>
<reference evidence="2 3" key="1">
    <citation type="journal article" date="2018" name="Genome Biol. Evol.">
        <title>Multiple Roots of Fruiting Body Formation in Amoebozoa.</title>
        <authorList>
            <person name="Hillmann F."/>
            <person name="Forbes G."/>
            <person name="Novohradska S."/>
            <person name="Ferling I."/>
            <person name="Riege K."/>
            <person name="Groth M."/>
            <person name="Westermann M."/>
            <person name="Marz M."/>
            <person name="Spaller T."/>
            <person name="Winckler T."/>
            <person name="Schaap P."/>
            <person name="Glockner G."/>
        </authorList>
    </citation>
    <scope>NUCLEOTIDE SEQUENCE [LARGE SCALE GENOMIC DNA]</scope>
    <source>
        <strain evidence="2 3">Jena</strain>
    </source>
</reference>
<accession>A0A2P6NXN5</accession>
<feature type="compositionally biased region" description="Low complexity" evidence="1">
    <location>
        <begin position="118"/>
        <end position="131"/>
    </location>
</feature>
<feature type="compositionally biased region" description="Polar residues" evidence="1">
    <location>
        <begin position="7"/>
        <end position="20"/>
    </location>
</feature>
<evidence type="ECO:0000313" key="3">
    <source>
        <dbReference type="Proteomes" id="UP000241769"/>
    </source>
</evidence>
<evidence type="ECO:0000313" key="2">
    <source>
        <dbReference type="EMBL" id="PRP88715.1"/>
    </source>
</evidence>
<dbReference type="InParanoid" id="A0A2P6NXN5"/>
<comment type="caution">
    <text evidence="2">The sequence shown here is derived from an EMBL/GenBank/DDBJ whole genome shotgun (WGS) entry which is preliminary data.</text>
</comment>
<feature type="compositionally biased region" description="Basic residues" evidence="1">
    <location>
        <begin position="138"/>
        <end position="149"/>
    </location>
</feature>
<organism evidence="2 3">
    <name type="scientific">Planoprotostelium fungivorum</name>
    <dbReference type="NCBI Taxonomy" id="1890364"/>
    <lineage>
        <taxon>Eukaryota</taxon>
        <taxon>Amoebozoa</taxon>
        <taxon>Evosea</taxon>
        <taxon>Variosea</taxon>
        <taxon>Cavosteliida</taxon>
        <taxon>Cavosteliaceae</taxon>
        <taxon>Planoprotostelium</taxon>
    </lineage>
</organism>
<feature type="region of interest" description="Disordered" evidence="1">
    <location>
        <begin position="1"/>
        <end position="25"/>
    </location>
</feature>
<keyword evidence="3" id="KW-1185">Reference proteome</keyword>